<gene>
    <name evidence="1" type="ORF">RHMOL_Rhmol05G0067400</name>
</gene>
<proteinExistence type="predicted"/>
<keyword evidence="2" id="KW-1185">Reference proteome</keyword>
<organism evidence="1 2">
    <name type="scientific">Rhododendron molle</name>
    <name type="common">Chinese azalea</name>
    <name type="synonym">Azalea mollis</name>
    <dbReference type="NCBI Taxonomy" id="49168"/>
    <lineage>
        <taxon>Eukaryota</taxon>
        <taxon>Viridiplantae</taxon>
        <taxon>Streptophyta</taxon>
        <taxon>Embryophyta</taxon>
        <taxon>Tracheophyta</taxon>
        <taxon>Spermatophyta</taxon>
        <taxon>Magnoliopsida</taxon>
        <taxon>eudicotyledons</taxon>
        <taxon>Gunneridae</taxon>
        <taxon>Pentapetalae</taxon>
        <taxon>asterids</taxon>
        <taxon>Ericales</taxon>
        <taxon>Ericaceae</taxon>
        <taxon>Ericoideae</taxon>
        <taxon>Rhodoreae</taxon>
        <taxon>Rhododendron</taxon>
    </lineage>
</organism>
<accession>A0ACC0NLB9</accession>
<evidence type="ECO:0000313" key="2">
    <source>
        <dbReference type="Proteomes" id="UP001062846"/>
    </source>
</evidence>
<dbReference type="Proteomes" id="UP001062846">
    <property type="component" value="Chromosome 5"/>
</dbReference>
<sequence>MIRHGKGTGEDEVTEALGVVVLCLGMPKSSTNPPPPARVCYSAKLNVLLQLPAVMGTWHVKRQPPAADEAAKLQKQPLNLKSVAIFFHASDSGEGEMERGDVDLLLIRRIRRWLRWGGKMWDW</sequence>
<reference evidence="1" key="1">
    <citation type="submission" date="2022-02" db="EMBL/GenBank/DDBJ databases">
        <title>Plant Genome Project.</title>
        <authorList>
            <person name="Zhang R.-G."/>
        </authorList>
    </citation>
    <scope>NUCLEOTIDE SEQUENCE</scope>
    <source>
        <strain evidence="1">AT1</strain>
    </source>
</reference>
<protein>
    <submittedName>
        <fullName evidence="1">Uncharacterized protein</fullName>
    </submittedName>
</protein>
<evidence type="ECO:0000313" key="1">
    <source>
        <dbReference type="EMBL" id="KAI8554051.1"/>
    </source>
</evidence>
<name>A0ACC0NLB9_RHOML</name>
<comment type="caution">
    <text evidence="1">The sequence shown here is derived from an EMBL/GenBank/DDBJ whole genome shotgun (WGS) entry which is preliminary data.</text>
</comment>
<dbReference type="EMBL" id="CM046392">
    <property type="protein sequence ID" value="KAI8554051.1"/>
    <property type="molecule type" value="Genomic_DNA"/>
</dbReference>